<geneLocation type="plasmid" evidence="3 4">
    <name>unnamed1</name>
</geneLocation>
<gene>
    <name evidence="3" type="ORF">HN018_22930</name>
</gene>
<dbReference type="SUPFAM" id="SSF51905">
    <property type="entry name" value="FAD/NAD(P)-binding domain"/>
    <property type="match status" value="1"/>
</dbReference>
<organism evidence="3 4">
    <name type="scientific">Lichenicola cladoniae</name>
    <dbReference type="NCBI Taxonomy" id="1484109"/>
    <lineage>
        <taxon>Bacteria</taxon>
        <taxon>Pseudomonadati</taxon>
        <taxon>Pseudomonadota</taxon>
        <taxon>Alphaproteobacteria</taxon>
        <taxon>Acetobacterales</taxon>
        <taxon>Acetobacteraceae</taxon>
        <taxon>Lichenicola</taxon>
    </lineage>
</organism>
<dbReference type="AlphaFoldDB" id="A0A6M8HXZ0"/>
<dbReference type="PANTHER" id="PTHR13847">
    <property type="entry name" value="SARCOSINE DEHYDROGENASE-RELATED"/>
    <property type="match status" value="1"/>
</dbReference>
<evidence type="ECO:0000313" key="4">
    <source>
        <dbReference type="Proteomes" id="UP000500767"/>
    </source>
</evidence>
<dbReference type="GO" id="GO:0016491">
    <property type="term" value="F:oxidoreductase activity"/>
    <property type="evidence" value="ECO:0007669"/>
    <property type="project" value="UniProtKB-KW"/>
</dbReference>
<protein>
    <submittedName>
        <fullName evidence="3">FAD-binding oxidoreductase</fullName>
    </submittedName>
</protein>
<dbReference type="Proteomes" id="UP000500767">
    <property type="component" value="Plasmid unnamed1"/>
</dbReference>
<proteinExistence type="predicted"/>
<accession>A0A6M8HXZ0</accession>
<feature type="domain" description="FAD dependent oxidoreductase" evidence="2">
    <location>
        <begin position="32"/>
        <end position="382"/>
    </location>
</feature>
<dbReference type="Pfam" id="PF01266">
    <property type="entry name" value="DAO"/>
    <property type="match status" value="1"/>
</dbReference>
<evidence type="ECO:0000313" key="3">
    <source>
        <dbReference type="EMBL" id="QKE93057.1"/>
    </source>
</evidence>
<dbReference type="KEGG" id="lck:HN018_22930"/>
<dbReference type="Gene3D" id="3.50.50.60">
    <property type="entry name" value="FAD/NAD(P)-binding domain"/>
    <property type="match status" value="1"/>
</dbReference>
<dbReference type="InterPro" id="IPR036188">
    <property type="entry name" value="FAD/NAD-bd_sf"/>
</dbReference>
<dbReference type="PANTHER" id="PTHR13847:SF281">
    <property type="entry name" value="FAD DEPENDENT OXIDOREDUCTASE DOMAIN-CONTAINING PROTEIN"/>
    <property type="match status" value="1"/>
</dbReference>
<name>A0A6M8HXZ0_9PROT</name>
<evidence type="ECO:0000256" key="1">
    <source>
        <dbReference type="ARBA" id="ARBA00023002"/>
    </source>
</evidence>
<keyword evidence="1" id="KW-0560">Oxidoreductase</keyword>
<sequence>MTRPDSFHRSLWSAITPSGSAFDRAEGRQRFDVVVVGGGLLGLSTALALAEKGASVGLVERDEAGFGASGRNTGFVVPALKGSVDPGRVAHRLPGNKVEPLLRLVSGSGDAVFALIDRLKIACAPEQNGCLQPAPTEAALASVEAQVRAMAPLGVNWQVLDANETFQRTGIPGYVGSMLLPTGGQLNPLAYTRGLASAVRGAGGTLLAGRVVALARQSGAWHLDLANGAELVAGNVVLATNALLEGLVPEVSRSLVPVHAYQVATQPLDVAYRDRILRHRQPSVDLRNHPLAVRWSPDNRLVTGGGALWHGTGAVDRMARFFLRRLEREIPDLPLLRPDFAWSGIIGGTGDFLPRLWDLGDGMYAPIGCNGRGVALTTALGNSLGRFLLDRDEAALPLPLTRPRPWRFHGAMRHAPLLWLAQGRLRDWRNEKRAGRPGG</sequence>
<dbReference type="EMBL" id="CP053709">
    <property type="protein sequence ID" value="QKE93057.1"/>
    <property type="molecule type" value="Genomic_DNA"/>
</dbReference>
<dbReference type="InterPro" id="IPR006076">
    <property type="entry name" value="FAD-dep_OxRdtase"/>
</dbReference>
<keyword evidence="3" id="KW-0614">Plasmid</keyword>
<reference evidence="3 4" key="1">
    <citation type="journal article" date="2014" name="World J. Microbiol. Biotechnol.">
        <title>Biodiversity and physiological characteristics of Antarctic and Arctic lichens-associated bacteria.</title>
        <authorList>
            <person name="Lee Y.M."/>
            <person name="Kim E.H."/>
            <person name="Lee H.K."/>
            <person name="Hong S.G."/>
        </authorList>
    </citation>
    <scope>NUCLEOTIDE SEQUENCE [LARGE SCALE GENOMIC DNA]</scope>
    <source>
        <strain evidence="3 4">PAMC 26569</strain>
        <plasmid evidence="3">unnamed1</plasmid>
    </source>
</reference>
<evidence type="ECO:0000259" key="2">
    <source>
        <dbReference type="Pfam" id="PF01266"/>
    </source>
</evidence>
<dbReference type="RefSeq" id="WP_171836229.1">
    <property type="nucleotide sequence ID" value="NZ_CP053709.1"/>
</dbReference>
<dbReference type="Gene3D" id="3.30.9.10">
    <property type="entry name" value="D-Amino Acid Oxidase, subunit A, domain 2"/>
    <property type="match status" value="1"/>
</dbReference>
<dbReference type="GO" id="GO:0005737">
    <property type="term" value="C:cytoplasm"/>
    <property type="evidence" value="ECO:0007669"/>
    <property type="project" value="TreeGrafter"/>
</dbReference>
<keyword evidence="4" id="KW-1185">Reference proteome</keyword>